<name>A0A6N4W9X0_9MYCO</name>
<dbReference type="Proteomes" id="UP000467249">
    <property type="component" value="Chromosome"/>
</dbReference>
<evidence type="ECO:0000256" key="1">
    <source>
        <dbReference type="ARBA" id="ARBA00022475"/>
    </source>
</evidence>
<accession>A0A6N4W9X0</accession>
<organism evidence="6 7">
    <name type="scientific">Mycolicibacterium anyangense</name>
    <dbReference type="NCBI Taxonomy" id="1431246"/>
    <lineage>
        <taxon>Bacteria</taxon>
        <taxon>Bacillati</taxon>
        <taxon>Actinomycetota</taxon>
        <taxon>Actinomycetes</taxon>
        <taxon>Mycobacteriales</taxon>
        <taxon>Mycobacteriaceae</taxon>
        <taxon>Mycolicibacterium</taxon>
    </lineage>
</organism>
<keyword evidence="7" id="KW-1185">Reference proteome</keyword>
<dbReference type="InterPro" id="IPR008691">
    <property type="entry name" value="LpqH"/>
</dbReference>
<evidence type="ECO:0000256" key="4">
    <source>
        <dbReference type="ARBA" id="ARBA00023139"/>
    </source>
</evidence>
<keyword evidence="2" id="KW-0732">Signal</keyword>
<evidence type="ECO:0000256" key="2">
    <source>
        <dbReference type="ARBA" id="ARBA00022729"/>
    </source>
</evidence>
<evidence type="ECO:0000256" key="3">
    <source>
        <dbReference type="ARBA" id="ARBA00023136"/>
    </source>
</evidence>
<evidence type="ECO:0000313" key="7">
    <source>
        <dbReference type="Proteomes" id="UP000467249"/>
    </source>
</evidence>
<dbReference type="AlphaFoldDB" id="A0A6N4W9X0"/>
<evidence type="ECO:0008006" key="8">
    <source>
        <dbReference type="Google" id="ProtNLM"/>
    </source>
</evidence>
<dbReference type="EMBL" id="AP022620">
    <property type="protein sequence ID" value="BBZ77829.1"/>
    <property type="molecule type" value="Genomic_DNA"/>
</dbReference>
<gene>
    <name evidence="6" type="ORF">MANY_31660</name>
</gene>
<sequence>MATDCHHRFENRVCNGPKWRSQSIFHEVLHPVASGRYLGLVEQHGVVIACAAACLVVLSACSSTPAEPALRSGELAVGTASVTVNGQDLGKTSAVSCVRNGNLTTISTGDVSAGTTTVLDNSHGLTTKSVSIRNLGGFTGSYWQGLDGSGNLKTSGATFDLDGEAYGFNADNPSARTTGTFRIKVAC</sequence>
<evidence type="ECO:0000256" key="5">
    <source>
        <dbReference type="ARBA" id="ARBA00023288"/>
    </source>
</evidence>
<dbReference type="Pfam" id="PF05481">
    <property type="entry name" value="Myco_19_kDa"/>
    <property type="match status" value="1"/>
</dbReference>
<reference evidence="6 7" key="1">
    <citation type="journal article" date="2019" name="Emerg. Microbes Infect.">
        <title>Comprehensive subspecies identification of 175 nontuberculous mycobacteria species based on 7547 genomic profiles.</title>
        <authorList>
            <person name="Matsumoto Y."/>
            <person name="Kinjo T."/>
            <person name="Motooka D."/>
            <person name="Nabeya D."/>
            <person name="Jung N."/>
            <person name="Uechi K."/>
            <person name="Horii T."/>
            <person name="Iida T."/>
            <person name="Fujita J."/>
            <person name="Nakamura S."/>
        </authorList>
    </citation>
    <scope>NUCLEOTIDE SEQUENCE [LARGE SCALE GENOMIC DNA]</scope>
    <source>
        <strain evidence="6 7">JCM 30275</strain>
    </source>
</reference>
<evidence type="ECO:0000313" key="6">
    <source>
        <dbReference type="EMBL" id="BBZ77829.1"/>
    </source>
</evidence>
<keyword evidence="3" id="KW-0472">Membrane</keyword>
<keyword evidence="1" id="KW-1003">Cell membrane</keyword>
<dbReference type="GO" id="GO:0016020">
    <property type="term" value="C:membrane"/>
    <property type="evidence" value="ECO:0007669"/>
    <property type="project" value="InterPro"/>
</dbReference>
<protein>
    <recommendedName>
        <fullName evidence="8">Lipoprotein LpqH</fullName>
    </recommendedName>
</protein>
<dbReference type="KEGG" id="many:MANY_31660"/>
<proteinExistence type="predicted"/>
<keyword evidence="5" id="KW-0449">Lipoprotein</keyword>
<keyword evidence="4" id="KW-0564">Palmitate</keyword>